<evidence type="ECO:0000313" key="7">
    <source>
        <dbReference type="EMBL" id="KAF3446259.1"/>
    </source>
</evidence>
<keyword evidence="5" id="KW-1133">Transmembrane helix</keyword>
<gene>
    <name evidence="7" type="ORF">FNV43_RR11438</name>
</gene>
<evidence type="ECO:0000256" key="1">
    <source>
        <dbReference type="ARBA" id="ARBA00010746"/>
    </source>
</evidence>
<evidence type="ECO:0000256" key="4">
    <source>
        <dbReference type="RuleBase" id="RU363099"/>
    </source>
</evidence>
<dbReference type="EMBL" id="VOIH02000005">
    <property type="protein sequence ID" value="KAF3446259.1"/>
    <property type="molecule type" value="Genomic_DNA"/>
</dbReference>
<dbReference type="Proteomes" id="UP000796880">
    <property type="component" value="Unassembled WGS sequence"/>
</dbReference>
<protein>
    <recommendedName>
        <fullName evidence="4">Dirigent protein</fullName>
    </recommendedName>
</protein>
<keyword evidence="8" id="KW-1185">Reference proteome</keyword>
<evidence type="ECO:0000256" key="2">
    <source>
        <dbReference type="ARBA" id="ARBA00011738"/>
    </source>
</evidence>
<keyword evidence="5" id="KW-0472">Membrane</keyword>
<reference evidence="7" key="1">
    <citation type="submission" date="2020-03" db="EMBL/GenBank/DDBJ databases">
        <title>A high-quality chromosome-level genome assembly of a woody plant with both climbing and erect habits, Rhamnella rubrinervis.</title>
        <authorList>
            <person name="Lu Z."/>
            <person name="Yang Y."/>
            <person name="Zhu X."/>
            <person name="Sun Y."/>
        </authorList>
    </citation>
    <scope>NUCLEOTIDE SEQUENCE</scope>
    <source>
        <strain evidence="7">BYM</strain>
        <tissue evidence="7">Leaf</tissue>
    </source>
</reference>
<dbReference type="InterPro" id="IPR006852">
    <property type="entry name" value="TOD1_MUCI70"/>
</dbReference>
<dbReference type="OrthoDB" id="1905162at2759"/>
<comment type="subcellular location">
    <subcellularLocation>
        <location evidence="4">Secreted</location>
        <location evidence="4">Extracellular space</location>
        <location evidence="4">Apoplast</location>
    </subcellularLocation>
</comment>
<dbReference type="InterPro" id="IPR004265">
    <property type="entry name" value="Dirigent"/>
</dbReference>
<comment type="subunit">
    <text evidence="2 4">Homodimer.</text>
</comment>
<keyword evidence="3 4" id="KW-0964">Secreted</keyword>
<dbReference type="PANTHER" id="PTHR12956">
    <property type="entry name" value="ALKALINE CERAMIDASE-RELATED"/>
    <property type="match status" value="1"/>
</dbReference>
<feature type="transmembrane region" description="Helical" evidence="5">
    <location>
        <begin position="54"/>
        <end position="72"/>
    </location>
</feature>
<feature type="domain" description="TOD1/MUCI70 glycosyltransferase-like" evidence="6">
    <location>
        <begin position="177"/>
        <end position="475"/>
    </location>
</feature>
<name>A0A8K0H604_9ROSA</name>
<sequence>MSSSMFNNNSISISVSDEDSDELGRMRVRVRSRKRKKPGYRFKNELARRLVRKLVRYWTVLIFIAAAGLLLFEASRIGRKSSLVVRSEFIRNPNIVHSDHSSMNKLSLEKKSEGNLNRLDPTTRVVGGVRERCLKLLPPEELEHLDIPQRKESTSPVNKVVYISENDSPFLRGTTTQSGQHTEATRFNLFTGNQTLDQRDTSFKVNDTAAVHCGFYSKNGGFEVSKEDRNYMDSCQVVVSTCAFGGGDDLYQPIGMSEASLRKVCYVAFWDEITVASQQSAGHRIGDDGFIGKWRIVVVRDLPFSDQRLNGKIPKMLGHRLFPHAKYSIWVDSKSQFRRDPLGVLEVLLWRSNSVLAISEHGARSSVYDEAKAVVKKNKARPEEVEVQLTQYRHDGFPEDKRFNGKKALAEASVIVREHTPLTNMFMCLWFNEVVHFTSRDQLSFPYVLWRLKVLKDINMFPVCTRKDLVNSMGHLRKAKPLVIILALFSPSSHHSKPPPWVALSLYIQQPPYKAEPSRNTPPVVQSDAGAFIFRRTLTEGPKNTSRVVGKAQGFIIPVERFVHSAFNIIHLTFDTPEYAGSLSVQAKHVGQEDTEELTVVGGTGSFAFARGVAVFGRQTTSDVDATYHVKLQLRFPNQSRHHVHSTIPG</sequence>
<dbReference type="Gene3D" id="2.40.480.10">
    <property type="entry name" value="Allene oxide cyclase-like"/>
    <property type="match status" value="1"/>
</dbReference>
<dbReference type="GO" id="GO:0048046">
    <property type="term" value="C:apoplast"/>
    <property type="evidence" value="ECO:0007669"/>
    <property type="project" value="UniProtKB-SubCell"/>
</dbReference>
<organism evidence="7 8">
    <name type="scientific">Rhamnella rubrinervis</name>
    <dbReference type="NCBI Taxonomy" id="2594499"/>
    <lineage>
        <taxon>Eukaryota</taxon>
        <taxon>Viridiplantae</taxon>
        <taxon>Streptophyta</taxon>
        <taxon>Embryophyta</taxon>
        <taxon>Tracheophyta</taxon>
        <taxon>Spermatophyta</taxon>
        <taxon>Magnoliopsida</taxon>
        <taxon>eudicotyledons</taxon>
        <taxon>Gunneridae</taxon>
        <taxon>Pentapetalae</taxon>
        <taxon>rosids</taxon>
        <taxon>fabids</taxon>
        <taxon>Rosales</taxon>
        <taxon>Rhamnaceae</taxon>
        <taxon>rhamnoid group</taxon>
        <taxon>Rhamneae</taxon>
        <taxon>Rhamnella</taxon>
    </lineage>
</organism>
<comment type="similarity">
    <text evidence="1 4">Belongs to the plant dirigent protein family.</text>
</comment>
<evidence type="ECO:0000256" key="5">
    <source>
        <dbReference type="SAM" id="Phobius"/>
    </source>
</evidence>
<accession>A0A8K0H604</accession>
<comment type="caution">
    <text evidence="7">The sequence shown here is derived from an EMBL/GenBank/DDBJ whole genome shotgun (WGS) entry which is preliminary data.</text>
</comment>
<proteinExistence type="inferred from homology"/>
<dbReference type="AlphaFoldDB" id="A0A8K0H604"/>
<evidence type="ECO:0000313" key="8">
    <source>
        <dbReference type="Proteomes" id="UP000796880"/>
    </source>
</evidence>
<dbReference type="Pfam" id="PF03018">
    <property type="entry name" value="Dirigent"/>
    <property type="match status" value="1"/>
</dbReference>
<dbReference type="GO" id="GO:0009699">
    <property type="term" value="P:phenylpropanoid biosynthetic process"/>
    <property type="evidence" value="ECO:0007669"/>
    <property type="project" value="UniProtKB-ARBA"/>
</dbReference>
<dbReference type="Pfam" id="PF04765">
    <property type="entry name" value="TOD1_MUCI70"/>
    <property type="match status" value="1"/>
</dbReference>
<evidence type="ECO:0000256" key="3">
    <source>
        <dbReference type="ARBA" id="ARBA00022525"/>
    </source>
</evidence>
<dbReference type="InterPro" id="IPR048354">
    <property type="entry name" value="TOD1_MUCI70_glycTrfase_dom"/>
</dbReference>
<dbReference type="InterPro" id="IPR044859">
    <property type="entry name" value="Allene_oxi_cyc_Dirigent"/>
</dbReference>
<evidence type="ECO:0000259" key="6">
    <source>
        <dbReference type="Pfam" id="PF04765"/>
    </source>
</evidence>
<comment type="function">
    <text evidence="4">Dirigent proteins impart stereoselectivity on the phenoxy radical-coupling reaction, yielding optically active lignans from two molecules of coniferyl alcohol in the biosynthesis of lignans, flavonolignans, and alkaloids and thus plays a central role in plant secondary metabolism.</text>
</comment>
<dbReference type="PANTHER" id="PTHR12956:SF17">
    <property type="entry name" value="OS01G0749100 PROTEIN"/>
    <property type="match status" value="1"/>
</dbReference>
<keyword evidence="4" id="KW-0052">Apoplast</keyword>
<keyword evidence="5" id="KW-0812">Transmembrane</keyword>